<organism evidence="1 2">
    <name type="scientific">Nocardioides baekrokdamisoli</name>
    <dbReference type="NCBI Taxonomy" id="1804624"/>
    <lineage>
        <taxon>Bacteria</taxon>
        <taxon>Bacillati</taxon>
        <taxon>Actinomycetota</taxon>
        <taxon>Actinomycetes</taxon>
        <taxon>Propionibacteriales</taxon>
        <taxon>Nocardioidaceae</taxon>
        <taxon>Nocardioides</taxon>
    </lineage>
</organism>
<name>A0A3G9IEM3_9ACTN</name>
<dbReference type="OrthoDB" id="4247223at2"/>
<dbReference type="KEGG" id="nbe:Back2_10930"/>
<gene>
    <name evidence="1" type="ORF">Back2_10930</name>
</gene>
<proteinExistence type="predicted"/>
<evidence type="ECO:0000313" key="1">
    <source>
        <dbReference type="EMBL" id="BBH16806.1"/>
    </source>
</evidence>
<evidence type="ECO:0000313" key="2">
    <source>
        <dbReference type="Proteomes" id="UP000271573"/>
    </source>
</evidence>
<reference evidence="1 2" key="1">
    <citation type="submission" date="2018-11" db="EMBL/GenBank/DDBJ databases">
        <title>Complete genome sequence of Nocardioides baekrokdamisoli strain KCTC 39748.</title>
        <authorList>
            <person name="Kang S.W."/>
            <person name="Lee K.C."/>
            <person name="Kim K.K."/>
            <person name="Kim J.S."/>
            <person name="Kim D.S."/>
            <person name="Ko S.H."/>
            <person name="Yang S.H."/>
            <person name="Shin Y.K."/>
            <person name="Lee J.S."/>
        </authorList>
    </citation>
    <scope>NUCLEOTIDE SEQUENCE [LARGE SCALE GENOMIC DNA]</scope>
    <source>
        <strain evidence="1 2">KCTC 39748</strain>
    </source>
</reference>
<accession>A0A3G9IEM3</accession>
<dbReference type="EMBL" id="AP019307">
    <property type="protein sequence ID" value="BBH16806.1"/>
    <property type="molecule type" value="Genomic_DNA"/>
</dbReference>
<dbReference type="RefSeq" id="WP_125567472.1">
    <property type="nucleotide sequence ID" value="NZ_AP019307.1"/>
</dbReference>
<sequence>MTATPLQDSLKKVRASGKDWIEMSVDADRVRSHSWLKNMAERGAWGSAGAGRVGPPTPDDFGGLAKLLGTSREQVASMVCADFYGVDTGSGYSATVQRLAPTIDELDLDDVVLVEKLIARLGS</sequence>
<dbReference type="AlphaFoldDB" id="A0A3G9IEM3"/>
<dbReference type="Proteomes" id="UP000271573">
    <property type="component" value="Chromosome"/>
</dbReference>
<protein>
    <submittedName>
        <fullName evidence="1">Uncharacterized protein</fullName>
    </submittedName>
</protein>
<keyword evidence="2" id="KW-1185">Reference proteome</keyword>